<keyword evidence="9" id="KW-1185">Reference proteome</keyword>
<evidence type="ECO:0000256" key="2">
    <source>
        <dbReference type="ARBA" id="ARBA00022598"/>
    </source>
</evidence>
<dbReference type="NCBIfam" id="NF002937">
    <property type="entry name" value="PRK03584.1"/>
    <property type="match status" value="1"/>
</dbReference>
<feature type="domain" description="AMP-dependent synthetase/ligase" evidence="5">
    <location>
        <begin position="101"/>
        <end position="468"/>
    </location>
</feature>
<protein>
    <submittedName>
        <fullName evidence="8">Acetoacetate--CoA ligase</fullName>
        <ecNumber evidence="8">6.2.1.16</ecNumber>
    </submittedName>
</protein>
<gene>
    <name evidence="8" type="ORF">LL252_10720</name>
</gene>
<dbReference type="PROSITE" id="PS00455">
    <property type="entry name" value="AMP_BINDING"/>
    <property type="match status" value="1"/>
</dbReference>
<dbReference type="InterPro" id="IPR032387">
    <property type="entry name" value="ACAS_N"/>
</dbReference>
<dbReference type="InterPro" id="IPR025110">
    <property type="entry name" value="AMP-bd_C"/>
</dbReference>
<dbReference type="Pfam" id="PF00501">
    <property type="entry name" value="AMP-binding"/>
    <property type="match status" value="1"/>
</dbReference>
<dbReference type="Proteomes" id="UP001108027">
    <property type="component" value="Unassembled WGS sequence"/>
</dbReference>
<evidence type="ECO:0000256" key="1">
    <source>
        <dbReference type="ARBA" id="ARBA00006432"/>
    </source>
</evidence>
<dbReference type="PANTHER" id="PTHR42921:SF1">
    <property type="entry name" value="ACETOACETYL-COA SYNTHETASE"/>
    <property type="match status" value="1"/>
</dbReference>
<dbReference type="PANTHER" id="PTHR42921">
    <property type="entry name" value="ACETOACETYL-COA SYNTHETASE"/>
    <property type="match status" value="1"/>
</dbReference>
<evidence type="ECO:0000259" key="7">
    <source>
        <dbReference type="Pfam" id="PF16177"/>
    </source>
</evidence>
<reference evidence="8" key="1">
    <citation type="submission" date="2021-10" db="EMBL/GenBank/DDBJ databases">
        <title>The diversity and Nitrogen Metabolism of Culturable Nitrate-Utilizing Bacteria Within the Oxygen Minimum Zone of the Changjiang (Yangtze River)Estuary.</title>
        <authorList>
            <person name="Zhang D."/>
            <person name="Zheng J."/>
            <person name="Liu S."/>
            <person name="He W."/>
        </authorList>
    </citation>
    <scope>NUCLEOTIDE SEQUENCE</scope>
    <source>
        <strain evidence="8">FXH-223</strain>
    </source>
</reference>
<keyword evidence="4" id="KW-0067">ATP-binding</keyword>
<dbReference type="InterPro" id="IPR042099">
    <property type="entry name" value="ANL_N_sf"/>
</dbReference>
<dbReference type="GO" id="GO:0030729">
    <property type="term" value="F:acetoacetate-CoA ligase activity"/>
    <property type="evidence" value="ECO:0007669"/>
    <property type="project" value="UniProtKB-EC"/>
</dbReference>
<dbReference type="Pfam" id="PF16177">
    <property type="entry name" value="ACAS_N"/>
    <property type="match status" value="1"/>
</dbReference>
<dbReference type="InterPro" id="IPR020845">
    <property type="entry name" value="AMP-binding_CS"/>
</dbReference>
<dbReference type="InterPro" id="IPR005914">
    <property type="entry name" value="Acac_CoA_synth"/>
</dbReference>
<dbReference type="NCBIfam" id="TIGR01217">
    <property type="entry name" value="ac_ac_CoA_syn"/>
    <property type="match status" value="1"/>
</dbReference>
<dbReference type="Pfam" id="PF13193">
    <property type="entry name" value="AMP-binding_C"/>
    <property type="match status" value="1"/>
</dbReference>
<dbReference type="Gene3D" id="3.30.300.30">
    <property type="match status" value="1"/>
</dbReference>
<dbReference type="EC" id="6.2.1.16" evidence="8"/>
<dbReference type="RefSeq" id="WP_228233993.1">
    <property type="nucleotide sequence ID" value="NZ_JAJGNA010000011.1"/>
</dbReference>
<dbReference type="CDD" id="cd05943">
    <property type="entry name" value="AACS"/>
    <property type="match status" value="1"/>
</dbReference>
<dbReference type="Gene3D" id="3.40.50.12780">
    <property type="entry name" value="N-terminal domain of ligase-like"/>
    <property type="match status" value="1"/>
</dbReference>
<dbReference type="InterPro" id="IPR045851">
    <property type="entry name" value="AMP-bd_C_sf"/>
</dbReference>
<name>A0A9Q3UQ58_9GAMM</name>
<keyword evidence="2 8" id="KW-0436">Ligase</keyword>
<comment type="caution">
    <text evidence="8">The sequence shown here is derived from an EMBL/GenBank/DDBJ whole genome shotgun (WGS) entry which is preliminary data.</text>
</comment>
<dbReference type="EMBL" id="JAJGNA010000011">
    <property type="protein sequence ID" value="MCC4309043.1"/>
    <property type="molecule type" value="Genomic_DNA"/>
</dbReference>
<dbReference type="InterPro" id="IPR000873">
    <property type="entry name" value="AMP-dep_synth/lig_dom"/>
</dbReference>
<evidence type="ECO:0000313" key="9">
    <source>
        <dbReference type="Proteomes" id="UP001108027"/>
    </source>
</evidence>
<dbReference type="SUPFAM" id="SSF56801">
    <property type="entry name" value="Acetyl-CoA synthetase-like"/>
    <property type="match status" value="1"/>
</dbReference>
<dbReference type="GO" id="GO:0006629">
    <property type="term" value="P:lipid metabolic process"/>
    <property type="evidence" value="ECO:0007669"/>
    <property type="project" value="InterPro"/>
</dbReference>
<keyword evidence="3" id="KW-0547">Nucleotide-binding</keyword>
<feature type="domain" description="Acetyl-coenzyme A synthetase N-terminal" evidence="7">
    <location>
        <begin position="39"/>
        <end position="94"/>
    </location>
</feature>
<evidence type="ECO:0000259" key="6">
    <source>
        <dbReference type="Pfam" id="PF13193"/>
    </source>
</evidence>
<comment type="similarity">
    <text evidence="1">Belongs to the ATP-dependent AMP-binding enzyme family.</text>
</comment>
<feature type="domain" description="AMP-binding enzyme C-terminal" evidence="6">
    <location>
        <begin position="543"/>
        <end position="612"/>
    </location>
</feature>
<sequence>MTTAPSPLWQPDAQRLQHSQLSAFREQAEALTGQTLDDYRALHQWSVREPEAFWNLVWDFCELQGHKGERVLEPSPVFRHNRWFPDARINMAENLLARDDTHPALISVDEAGRRDEISYNDLRVAAGQVAAQLRAAGIQPGDRVAGFMPNRIETVIAALGCAWIGAIWSSCSPDFGVQGVLDRFGQIEPKVLFACDGYQYNGKWIELDQRIHDLHDHLKPELLVVIPGRGDTTRVRQALNWKDWLEAAGPLPEFEPLAFNHPLYILYSSGTTGAPKCIVHGTGGALIQHAKEHRLHGDLGADDVLFYFTTCGWMMWNWLVSGLQTGATLVLYDGNPAYPDASRLFDLIDAEKITHFGTSAKFVQAVEKAGVVPKDSHDLSSLRTLMSTGSPLLHESYDFLYQQVKADLLVSSISGGTDILSCFALGNPVVPVYRGELQCLGLGLDVAVFNDDGEAVVGEKGELVCRAPFPACPVAFWNDPDEERFHDAYFDRFENVWAHGDYAEIVAHEGHDGLIIHGRSDAVLNPGGVRIGTAEIYRQVETLEEIREAIVIGQQFQGDVRVVLFVVPAEGIELTDELQKKIRATIRAGASPRHVPAVILTVPEIPRTVSGKIVELAVRDVVHGREVRNSNALANPEALAHFADRPELAE</sequence>
<organism evidence="8 9">
    <name type="scientific">Alloalcanivorax marinus</name>
    <dbReference type="NCBI Taxonomy" id="1177169"/>
    <lineage>
        <taxon>Bacteria</taxon>
        <taxon>Pseudomonadati</taxon>
        <taxon>Pseudomonadota</taxon>
        <taxon>Gammaproteobacteria</taxon>
        <taxon>Oceanospirillales</taxon>
        <taxon>Alcanivoracaceae</taxon>
        <taxon>Alloalcanivorax</taxon>
    </lineage>
</organism>
<proteinExistence type="inferred from homology"/>
<accession>A0A9Q3UQ58</accession>
<evidence type="ECO:0000259" key="5">
    <source>
        <dbReference type="Pfam" id="PF00501"/>
    </source>
</evidence>
<evidence type="ECO:0000313" key="8">
    <source>
        <dbReference type="EMBL" id="MCC4309043.1"/>
    </source>
</evidence>
<dbReference type="GO" id="GO:0005524">
    <property type="term" value="F:ATP binding"/>
    <property type="evidence" value="ECO:0007669"/>
    <property type="project" value="UniProtKB-KW"/>
</dbReference>
<evidence type="ECO:0000256" key="4">
    <source>
        <dbReference type="ARBA" id="ARBA00022840"/>
    </source>
</evidence>
<evidence type="ECO:0000256" key="3">
    <source>
        <dbReference type="ARBA" id="ARBA00022741"/>
    </source>
</evidence>
<dbReference type="AlphaFoldDB" id="A0A9Q3UQ58"/>